<accession>A0ABT2QMS8</accession>
<evidence type="ECO:0000259" key="6">
    <source>
        <dbReference type="Pfam" id="PF04234"/>
    </source>
</evidence>
<keyword evidence="5" id="KW-0472">Membrane</keyword>
<dbReference type="RefSeq" id="WP_262853676.1">
    <property type="nucleotide sequence ID" value="NZ_JAOPKZ010000001.1"/>
</dbReference>
<evidence type="ECO:0000256" key="2">
    <source>
        <dbReference type="ARBA" id="ARBA00022723"/>
    </source>
</evidence>
<proteinExistence type="predicted"/>
<keyword evidence="5" id="KW-1133">Transmembrane helix</keyword>
<evidence type="ECO:0000313" key="7">
    <source>
        <dbReference type="EMBL" id="MCU5745275.1"/>
    </source>
</evidence>
<sequence length="417" mass="47231">MKYVQYGMKTVFITVLFAVVLVLISGSREASAHATLEHMTPKEDQVVSSAPNKIELKFNEPVDADHSAIALYNDNGDVIEHLKPTEAGSSNVLTFSPQHLHKGTHQLKWHAISADGHEVGSTYNFSVGQRTAHHIDTSLPFYQKVSFWFGLVRYVTEALMILSVGYYLVNKLAERRGLKVYQILPHHQAVIWSIIILIIITGLLYLFTLSNDIRKDILSLDKATLLQTPFIITSVALIILFFLWTLNRMTEIWYTLIPSTIIIVLSMSGHAWSQHLVWWSLFIRVIHIGGIALWLGALIYLIVDYFQDTHHSMVRTTRRFLLQTNLIAVLMIIISGILMMVDETHISILWSEFHTWTILVVVKMIGTALMMLLGYYQTIHALKHQGRARLLPLMSELSIGVLLVLLGVVMSQISIPA</sequence>
<dbReference type="PANTHER" id="PTHR34820:SF4">
    <property type="entry name" value="INNER MEMBRANE PROTEIN YEBZ"/>
    <property type="match status" value="1"/>
</dbReference>
<dbReference type="PANTHER" id="PTHR34820">
    <property type="entry name" value="INNER MEMBRANE PROTEIN YEBZ"/>
    <property type="match status" value="1"/>
</dbReference>
<evidence type="ECO:0000313" key="8">
    <source>
        <dbReference type="Proteomes" id="UP001209553"/>
    </source>
</evidence>
<keyword evidence="4" id="KW-0186">Copper</keyword>
<dbReference type="Gene3D" id="2.60.40.1220">
    <property type="match status" value="1"/>
</dbReference>
<dbReference type="InterPro" id="IPR014755">
    <property type="entry name" value="Cu-Rt/internalin_Ig-like"/>
</dbReference>
<dbReference type="InterPro" id="IPR007348">
    <property type="entry name" value="CopC_dom"/>
</dbReference>
<feature type="transmembrane region" description="Helical" evidence="5">
    <location>
        <begin position="397"/>
        <end position="415"/>
    </location>
</feature>
<feature type="transmembrane region" description="Helical" evidence="5">
    <location>
        <begin position="353"/>
        <end position="376"/>
    </location>
</feature>
<feature type="transmembrane region" description="Helical" evidence="5">
    <location>
        <begin position="147"/>
        <end position="169"/>
    </location>
</feature>
<keyword evidence="5" id="KW-0812">Transmembrane</keyword>
<dbReference type="EMBL" id="JAOPKZ010000001">
    <property type="protein sequence ID" value="MCU5745275.1"/>
    <property type="molecule type" value="Genomic_DNA"/>
</dbReference>
<feature type="domain" description="CopC" evidence="6">
    <location>
        <begin position="33"/>
        <end position="127"/>
    </location>
</feature>
<organism evidence="7 8">
    <name type="scientific">Staphylococcus marylandisciuri</name>
    <dbReference type="NCBI Taxonomy" id="2981529"/>
    <lineage>
        <taxon>Bacteria</taxon>
        <taxon>Bacillati</taxon>
        <taxon>Bacillota</taxon>
        <taxon>Bacilli</taxon>
        <taxon>Bacillales</taxon>
        <taxon>Staphylococcaceae</taxon>
        <taxon>Staphylococcus</taxon>
    </lineage>
</organism>
<dbReference type="Pfam" id="PF04234">
    <property type="entry name" value="CopC"/>
    <property type="match status" value="1"/>
</dbReference>
<gene>
    <name evidence="7" type="ORF">N9R04_00885</name>
</gene>
<evidence type="ECO:0000256" key="5">
    <source>
        <dbReference type="SAM" id="Phobius"/>
    </source>
</evidence>
<dbReference type="InterPro" id="IPR032694">
    <property type="entry name" value="CopC/D"/>
</dbReference>
<protein>
    <submittedName>
        <fullName evidence="7">Copper resistance protein CopC</fullName>
    </submittedName>
</protein>
<name>A0ABT2QMS8_9STAP</name>
<evidence type="ECO:0000256" key="4">
    <source>
        <dbReference type="ARBA" id="ARBA00023008"/>
    </source>
</evidence>
<keyword evidence="8" id="KW-1185">Reference proteome</keyword>
<dbReference type="InterPro" id="IPR014756">
    <property type="entry name" value="Ig_E-set"/>
</dbReference>
<dbReference type="Proteomes" id="UP001209553">
    <property type="component" value="Unassembled WGS sequence"/>
</dbReference>
<comment type="caution">
    <text evidence="7">The sequence shown here is derived from an EMBL/GenBank/DDBJ whole genome shotgun (WGS) entry which is preliminary data.</text>
</comment>
<evidence type="ECO:0000256" key="3">
    <source>
        <dbReference type="ARBA" id="ARBA00022729"/>
    </source>
</evidence>
<reference evidence="7 8" key="1">
    <citation type="journal article" date="2023" name="Int. J. Syst. Evol. Microbiol.">
        <title>Streptococcus sciuri sp. nov., Staphylococcus marylandisciuri sp. nov. and Staphylococcus americanisciuri sp. nov., isolated from faeces of eastern grey squirrel (Sciurus carolinensis).</title>
        <authorList>
            <person name="Volokhov D.V."/>
            <person name="Zagorodnyaya T.A."/>
            <person name="Furtak V.A."/>
            <person name="Nattanmai G."/>
            <person name="Randall L."/>
            <person name="Jose S."/>
            <person name="Gao Y."/>
            <person name="Eisenberg T."/>
            <person name="Delmonte P."/>
            <person name="Blom J."/>
            <person name="Mitchell K.K."/>
        </authorList>
    </citation>
    <scope>NUCLEOTIDE SEQUENCE [LARGE SCALE GENOMIC DNA]</scope>
    <source>
        <strain evidence="7 8">SQ8-PEA</strain>
    </source>
</reference>
<keyword evidence="3" id="KW-0732">Signal</keyword>
<feature type="transmembrane region" description="Helical" evidence="5">
    <location>
        <begin position="253"/>
        <end position="272"/>
    </location>
</feature>
<comment type="subcellular location">
    <subcellularLocation>
        <location evidence="1">Cell envelope</location>
    </subcellularLocation>
</comment>
<keyword evidence="2" id="KW-0479">Metal-binding</keyword>
<evidence type="ECO:0000256" key="1">
    <source>
        <dbReference type="ARBA" id="ARBA00004196"/>
    </source>
</evidence>
<feature type="transmembrane region" description="Helical" evidence="5">
    <location>
        <begin position="189"/>
        <end position="208"/>
    </location>
</feature>
<dbReference type="SUPFAM" id="SSF81296">
    <property type="entry name" value="E set domains"/>
    <property type="match status" value="1"/>
</dbReference>
<feature type="transmembrane region" description="Helical" evidence="5">
    <location>
        <begin position="278"/>
        <end position="303"/>
    </location>
</feature>
<feature type="transmembrane region" description="Helical" evidence="5">
    <location>
        <begin position="228"/>
        <end position="246"/>
    </location>
</feature>
<feature type="transmembrane region" description="Helical" evidence="5">
    <location>
        <begin position="324"/>
        <end position="341"/>
    </location>
</feature>